<comment type="caution">
    <text evidence="2">The sequence shown here is derived from an EMBL/GenBank/DDBJ whole genome shotgun (WGS) entry which is preliminary data.</text>
</comment>
<name>A0AAV3RI81_LITER</name>
<evidence type="ECO:0000313" key="3">
    <source>
        <dbReference type="Proteomes" id="UP001454036"/>
    </source>
</evidence>
<accession>A0AAV3RI81</accession>
<feature type="chain" id="PRO_5043349020" evidence="1">
    <location>
        <begin position="19"/>
        <end position="88"/>
    </location>
</feature>
<keyword evidence="3" id="KW-1185">Reference proteome</keyword>
<gene>
    <name evidence="2" type="ORF">LIER_28684</name>
</gene>
<dbReference type="AlphaFoldDB" id="A0AAV3RI81"/>
<dbReference type="EMBL" id="BAABME010009637">
    <property type="protein sequence ID" value="GAA0175530.1"/>
    <property type="molecule type" value="Genomic_DNA"/>
</dbReference>
<keyword evidence="1" id="KW-0732">Signal</keyword>
<proteinExistence type="predicted"/>
<sequence>MLVTSAALVVACFYEVASIELVELRGLIALGHFQPIYAGSVELDIGIWRHYFLLGVFDSPNMNHFSWAAGMVPSAEMYGVFTAFAVDP</sequence>
<organism evidence="2 3">
    <name type="scientific">Lithospermum erythrorhizon</name>
    <name type="common">Purple gromwell</name>
    <name type="synonym">Lithospermum officinale var. erythrorhizon</name>
    <dbReference type="NCBI Taxonomy" id="34254"/>
    <lineage>
        <taxon>Eukaryota</taxon>
        <taxon>Viridiplantae</taxon>
        <taxon>Streptophyta</taxon>
        <taxon>Embryophyta</taxon>
        <taxon>Tracheophyta</taxon>
        <taxon>Spermatophyta</taxon>
        <taxon>Magnoliopsida</taxon>
        <taxon>eudicotyledons</taxon>
        <taxon>Gunneridae</taxon>
        <taxon>Pentapetalae</taxon>
        <taxon>asterids</taxon>
        <taxon>lamiids</taxon>
        <taxon>Boraginales</taxon>
        <taxon>Boraginaceae</taxon>
        <taxon>Boraginoideae</taxon>
        <taxon>Lithospermeae</taxon>
        <taxon>Lithospermum</taxon>
    </lineage>
</organism>
<protein>
    <submittedName>
        <fullName evidence="2">Uncharacterized protein</fullName>
    </submittedName>
</protein>
<reference evidence="2 3" key="1">
    <citation type="submission" date="2024-01" db="EMBL/GenBank/DDBJ databases">
        <title>The complete chloroplast genome sequence of Lithospermum erythrorhizon: insights into the phylogenetic relationship among Boraginaceae species and the maternal lineages of purple gromwells.</title>
        <authorList>
            <person name="Okada T."/>
            <person name="Watanabe K."/>
        </authorList>
    </citation>
    <scope>NUCLEOTIDE SEQUENCE [LARGE SCALE GENOMIC DNA]</scope>
</reference>
<feature type="signal peptide" evidence="1">
    <location>
        <begin position="1"/>
        <end position="18"/>
    </location>
</feature>
<evidence type="ECO:0000256" key="1">
    <source>
        <dbReference type="SAM" id="SignalP"/>
    </source>
</evidence>
<evidence type="ECO:0000313" key="2">
    <source>
        <dbReference type="EMBL" id="GAA0175530.1"/>
    </source>
</evidence>
<dbReference type="Proteomes" id="UP001454036">
    <property type="component" value="Unassembled WGS sequence"/>
</dbReference>